<evidence type="ECO:0000256" key="2">
    <source>
        <dbReference type="ARBA" id="ARBA00006003"/>
    </source>
</evidence>
<name>A0A176WIX9_MARPO</name>
<comment type="caution">
    <text evidence="12">The sequence shown here is derived from an EMBL/GenBank/DDBJ whole genome shotgun (WGS) entry which is preliminary data.</text>
</comment>
<keyword evidence="3" id="KW-0328">Glycosyltransferase</keyword>
<dbReference type="GO" id="GO:0000139">
    <property type="term" value="C:Golgi membrane"/>
    <property type="evidence" value="ECO:0007669"/>
    <property type="project" value="UniProtKB-SubCell"/>
</dbReference>
<keyword evidence="9" id="KW-0472">Membrane</keyword>
<proteinExistence type="inferred from homology"/>
<evidence type="ECO:0008006" key="14">
    <source>
        <dbReference type="Google" id="ProtNLM"/>
    </source>
</evidence>
<evidence type="ECO:0000256" key="3">
    <source>
        <dbReference type="ARBA" id="ARBA00022676"/>
    </source>
</evidence>
<evidence type="ECO:0000256" key="8">
    <source>
        <dbReference type="ARBA" id="ARBA00023034"/>
    </source>
</evidence>
<feature type="signal peptide" evidence="11">
    <location>
        <begin position="1"/>
        <end position="16"/>
    </location>
</feature>
<dbReference type="EMBL" id="LVLJ01000679">
    <property type="protein sequence ID" value="OAE33168.1"/>
    <property type="molecule type" value="Genomic_DNA"/>
</dbReference>
<evidence type="ECO:0000256" key="1">
    <source>
        <dbReference type="ARBA" id="ARBA00004323"/>
    </source>
</evidence>
<evidence type="ECO:0000256" key="6">
    <source>
        <dbReference type="ARBA" id="ARBA00022968"/>
    </source>
</evidence>
<organism evidence="12 13">
    <name type="scientific">Marchantia polymorpha subsp. ruderalis</name>
    <dbReference type="NCBI Taxonomy" id="1480154"/>
    <lineage>
        <taxon>Eukaryota</taxon>
        <taxon>Viridiplantae</taxon>
        <taxon>Streptophyta</taxon>
        <taxon>Embryophyta</taxon>
        <taxon>Marchantiophyta</taxon>
        <taxon>Marchantiopsida</taxon>
        <taxon>Marchantiidae</taxon>
        <taxon>Marchantiales</taxon>
        <taxon>Marchantiaceae</taxon>
        <taxon>Marchantia</taxon>
    </lineage>
</organism>
<evidence type="ECO:0000256" key="10">
    <source>
        <dbReference type="ARBA" id="ARBA00023180"/>
    </source>
</evidence>
<dbReference type="InterPro" id="IPR038578">
    <property type="entry name" value="GT29-like_sf"/>
</dbReference>
<feature type="chain" id="PRO_5008052604" description="Sialyltransferase-like protein" evidence="11">
    <location>
        <begin position="17"/>
        <end position="502"/>
    </location>
</feature>
<keyword evidence="7" id="KW-1133">Transmembrane helix</keyword>
<evidence type="ECO:0000256" key="11">
    <source>
        <dbReference type="SAM" id="SignalP"/>
    </source>
</evidence>
<dbReference type="InterPro" id="IPR001675">
    <property type="entry name" value="Glyco_trans_29"/>
</dbReference>
<sequence>MVVLAVVRGALGLVSCSSICKDGNDGPGPEDDDAEDADDDEAEEIADSILLQDYSSWTVVGGSSNMGFAARGKPVQQQGIVGAGGGGGGAGVAMPPLRNRHCLSASLLLTIIMSFVVSHRLLTTYLAETVIIRSTVSKEKLLNYSLINVADAAERLKMKGLLERSEGGRYSIKEVLFLKRPPPQQFAIGMDRNSAVRRRQTENAWMVPLTSRRFDPYVVTFYKMARNWLAEGDFDPRVMQDLVRTVKEPMDRRSRDAYLHTPAPSVHEVEGSLSAPSRYRSCAVVGNSGILLNSSYGALIDSHEMVIRLNNAKTQGFQKHVGSKTTLAFMNSNILRMCSRRPDCACHPYGEDVPIILYICQAPHLMDVALCGDVHKAPLVVTDGRLDSLCARIVKWYSVKNFVETSGLPVENWDSAHHSFYFHYSSGFQAVVVALGICDRVSMFGFGKHPLLKHHYHTDQRRELALHDYEAEYIFYDDLVHNRSIPFLSESGISIPPVTIYY</sequence>
<comment type="subcellular location">
    <subcellularLocation>
        <location evidence="1">Golgi apparatus membrane</location>
        <topology evidence="1">Single-pass type II membrane protein</topology>
    </subcellularLocation>
</comment>
<dbReference type="Gene3D" id="3.90.1480.20">
    <property type="entry name" value="Glycosyl transferase family 29"/>
    <property type="match status" value="1"/>
</dbReference>
<dbReference type="Proteomes" id="UP000077202">
    <property type="component" value="Unassembled WGS sequence"/>
</dbReference>
<evidence type="ECO:0000313" key="12">
    <source>
        <dbReference type="EMBL" id="OAE33168.1"/>
    </source>
</evidence>
<protein>
    <recommendedName>
        <fullName evidence="14">Sialyltransferase-like protein</fullName>
    </recommendedName>
</protein>
<keyword evidence="4" id="KW-0808">Transferase</keyword>
<evidence type="ECO:0000256" key="5">
    <source>
        <dbReference type="ARBA" id="ARBA00022692"/>
    </source>
</evidence>
<reference evidence="12" key="1">
    <citation type="submission" date="2016-03" db="EMBL/GenBank/DDBJ databases">
        <title>Mechanisms controlling the formation of the plant cell surface in tip-growing cells are functionally conserved among land plants.</title>
        <authorList>
            <person name="Honkanen S."/>
            <person name="Jones V.A."/>
            <person name="Morieri G."/>
            <person name="Champion C."/>
            <person name="Hetherington A.J."/>
            <person name="Kelly S."/>
            <person name="Saint-Marcoux D."/>
            <person name="Proust H."/>
            <person name="Prescott H."/>
            <person name="Dolan L."/>
        </authorList>
    </citation>
    <scope>NUCLEOTIDE SEQUENCE [LARGE SCALE GENOMIC DNA]</scope>
    <source>
        <tissue evidence="12">Whole gametophyte</tissue>
    </source>
</reference>
<keyword evidence="5" id="KW-0812">Transmembrane</keyword>
<keyword evidence="10" id="KW-0325">Glycoprotein</keyword>
<evidence type="ECO:0000256" key="7">
    <source>
        <dbReference type="ARBA" id="ARBA00022989"/>
    </source>
</evidence>
<evidence type="ECO:0000256" key="4">
    <source>
        <dbReference type="ARBA" id="ARBA00022679"/>
    </source>
</evidence>
<dbReference type="CDD" id="cd19952">
    <property type="entry name" value="GT29"/>
    <property type="match status" value="1"/>
</dbReference>
<dbReference type="AlphaFoldDB" id="A0A176WIX9"/>
<dbReference type="PANTHER" id="PTHR46779">
    <property type="entry name" value="BETA-1,6-GALACTOSYLTRANSFERASE GALT29A"/>
    <property type="match status" value="1"/>
</dbReference>
<keyword evidence="6" id="KW-0735">Signal-anchor</keyword>
<dbReference type="Pfam" id="PF00777">
    <property type="entry name" value="Glyco_transf_29"/>
    <property type="match status" value="2"/>
</dbReference>
<gene>
    <name evidence="12" type="ORF">AXG93_4773s1420</name>
</gene>
<evidence type="ECO:0000256" key="9">
    <source>
        <dbReference type="ARBA" id="ARBA00023136"/>
    </source>
</evidence>
<evidence type="ECO:0000313" key="13">
    <source>
        <dbReference type="Proteomes" id="UP000077202"/>
    </source>
</evidence>
<keyword evidence="11" id="KW-0732">Signal</keyword>
<keyword evidence="8" id="KW-0333">Golgi apparatus</keyword>
<dbReference type="GO" id="GO:0008373">
    <property type="term" value="F:sialyltransferase activity"/>
    <property type="evidence" value="ECO:0007669"/>
    <property type="project" value="InterPro"/>
</dbReference>
<comment type="similarity">
    <text evidence="2">Belongs to the glycosyltransferase 29 family.</text>
</comment>
<accession>A0A176WIX9</accession>
<keyword evidence="13" id="KW-1185">Reference proteome</keyword>
<dbReference type="PANTHER" id="PTHR46779:SF1">
    <property type="entry name" value="BETA-1,6-GALACTOSYLTRANSFERASE GALT29A"/>
    <property type="match status" value="1"/>
</dbReference>